<sequence>MPLELLDIGLDPDVGAELPTTPPTFDTEPLLELGLEPLCIESQVDDRDRNATGESPPTKLGGRERDFLSSIKAVSSSEKSVEPSSSLLSWDSSVDWHAEML</sequence>
<dbReference type="AlphaFoldDB" id="A0A182WJ10"/>
<dbReference type="EnsemblMetazoa" id="AMIN010364-RA">
    <property type="protein sequence ID" value="AMIN010364-PA"/>
    <property type="gene ID" value="AMIN010364"/>
</dbReference>
<reference evidence="2" key="2">
    <citation type="submission" date="2020-05" db="UniProtKB">
        <authorList>
            <consortium name="EnsemblMetazoa"/>
        </authorList>
    </citation>
    <scope>IDENTIFICATION</scope>
    <source>
        <strain evidence="2">MINIMUS1</strain>
    </source>
</reference>
<feature type="region of interest" description="Disordered" evidence="1">
    <location>
        <begin position="41"/>
        <end position="101"/>
    </location>
</feature>
<feature type="compositionally biased region" description="Low complexity" evidence="1">
    <location>
        <begin position="69"/>
        <end position="93"/>
    </location>
</feature>
<evidence type="ECO:0000313" key="2">
    <source>
        <dbReference type="EnsemblMetazoa" id="AMIN010364-PA"/>
    </source>
</evidence>
<name>A0A182WJ10_9DIPT</name>
<evidence type="ECO:0000256" key="1">
    <source>
        <dbReference type="SAM" id="MobiDB-lite"/>
    </source>
</evidence>
<organism evidence="2 3">
    <name type="scientific">Anopheles minimus</name>
    <dbReference type="NCBI Taxonomy" id="112268"/>
    <lineage>
        <taxon>Eukaryota</taxon>
        <taxon>Metazoa</taxon>
        <taxon>Ecdysozoa</taxon>
        <taxon>Arthropoda</taxon>
        <taxon>Hexapoda</taxon>
        <taxon>Insecta</taxon>
        <taxon>Pterygota</taxon>
        <taxon>Neoptera</taxon>
        <taxon>Endopterygota</taxon>
        <taxon>Diptera</taxon>
        <taxon>Nematocera</taxon>
        <taxon>Culicoidea</taxon>
        <taxon>Culicidae</taxon>
        <taxon>Anophelinae</taxon>
        <taxon>Anopheles</taxon>
    </lineage>
</organism>
<reference evidence="3" key="1">
    <citation type="submission" date="2013-03" db="EMBL/GenBank/DDBJ databases">
        <title>The Genome Sequence of Anopheles minimus MINIMUS1.</title>
        <authorList>
            <consortium name="The Broad Institute Genomics Platform"/>
            <person name="Neafsey D.E."/>
            <person name="Walton C."/>
            <person name="Walker B."/>
            <person name="Young S.K."/>
            <person name="Zeng Q."/>
            <person name="Gargeya S."/>
            <person name="Fitzgerald M."/>
            <person name="Haas B."/>
            <person name="Abouelleil A."/>
            <person name="Allen A.W."/>
            <person name="Alvarado L."/>
            <person name="Arachchi H.M."/>
            <person name="Berlin A.M."/>
            <person name="Chapman S.B."/>
            <person name="Gainer-Dewar J."/>
            <person name="Goldberg J."/>
            <person name="Griggs A."/>
            <person name="Gujja S."/>
            <person name="Hansen M."/>
            <person name="Howarth C."/>
            <person name="Imamovic A."/>
            <person name="Ireland A."/>
            <person name="Larimer J."/>
            <person name="McCowan C."/>
            <person name="Murphy C."/>
            <person name="Pearson M."/>
            <person name="Poon T.W."/>
            <person name="Priest M."/>
            <person name="Roberts A."/>
            <person name="Saif S."/>
            <person name="Shea T."/>
            <person name="Sisk P."/>
            <person name="Sykes S."/>
            <person name="Wortman J."/>
            <person name="Nusbaum C."/>
            <person name="Birren B."/>
        </authorList>
    </citation>
    <scope>NUCLEOTIDE SEQUENCE [LARGE SCALE GENOMIC DNA]</scope>
    <source>
        <strain evidence="3">MINIMUS1</strain>
    </source>
</reference>
<dbReference type="VEuPathDB" id="VectorBase:AMIN010364"/>
<accession>A0A182WJ10</accession>
<dbReference type="Proteomes" id="UP000075920">
    <property type="component" value="Unassembled WGS sequence"/>
</dbReference>
<proteinExistence type="predicted"/>
<keyword evidence="3" id="KW-1185">Reference proteome</keyword>
<protein>
    <submittedName>
        <fullName evidence="2">Uncharacterized protein</fullName>
    </submittedName>
</protein>
<evidence type="ECO:0000313" key="3">
    <source>
        <dbReference type="Proteomes" id="UP000075920"/>
    </source>
</evidence>
<feature type="region of interest" description="Disordered" evidence="1">
    <location>
        <begin position="1"/>
        <end position="28"/>
    </location>
</feature>